<proteinExistence type="predicted"/>
<feature type="transmembrane region" description="Helical" evidence="1">
    <location>
        <begin position="95"/>
        <end position="117"/>
    </location>
</feature>
<dbReference type="AlphaFoldDB" id="A0A5C3KZW7"/>
<evidence type="ECO:0000313" key="2">
    <source>
        <dbReference type="EMBL" id="TFK25974.1"/>
    </source>
</evidence>
<reference evidence="2 3" key="1">
    <citation type="journal article" date="2019" name="Nat. Ecol. Evol.">
        <title>Megaphylogeny resolves global patterns of mushroom evolution.</title>
        <authorList>
            <person name="Varga T."/>
            <person name="Krizsan K."/>
            <person name="Foldi C."/>
            <person name="Dima B."/>
            <person name="Sanchez-Garcia M."/>
            <person name="Sanchez-Ramirez S."/>
            <person name="Szollosi G.J."/>
            <person name="Szarkandi J.G."/>
            <person name="Papp V."/>
            <person name="Albert L."/>
            <person name="Andreopoulos W."/>
            <person name="Angelini C."/>
            <person name="Antonin V."/>
            <person name="Barry K.W."/>
            <person name="Bougher N.L."/>
            <person name="Buchanan P."/>
            <person name="Buyck B."/>
            <person name="Bense V."/>
            <person name="Catcheside P."/>
            <person name="Chovatia M."/>
            <person name="Cooper J."/>
            <person name="Damon W."/>
            <person name="Desjardin D."/>
            <person name="Finy P."/>
            <person name="Geml J."/>
            <person name="Haridas S."/>
            <person name="Hughes K."/>
            <person name="Justo A."/>
            <person name="Karasinski D."/>
            <person name="Kautmanova I."/>
            <person name="Kiss B."/>
            <person name="Kocsube S."/>
            <person name="Kotiranta H."/>
            <person name="LaButti K.M."/>
            <person name="Lechner B.E."/>
            <person name="Liimatainen K."/>
            <person name="Lipzen A."/>
            <person name="Lukacs Z."/>
            <person name="Mihaltcheva S."/>
            <person name="Morgado L.N."/>
            <person name="Niskanen T."/>
            <person name="Noordeloos M.E."/>
            <person name="Ohm R.A."/>
            <person name="Ortiz-Santana B."/>
            <person name="Ovrebo C."/>
            <person name="Racz N."/>
            <person name="Riley R."/>
            <person name="Savchenko A."/>
            <person name="Shiryaev A."/>
            <person name="Soop K."/>
            <person name="Spirin V."/>
            <person name="Szebenyi C."/>
            <person name="Tomsovsky M."/>
            <person name="Tulloss R.E."/>
            <person name="Uehling J."/>
            <person name="Grigoriev I.V."/>
            <person name="Vagvolgyi C."/>
            <person name="Papp T."/>
            <person name="Martin F.M."/>
            <person name="Miettinen O."/>
            <person name="Hibbett D.S."/>
            <person name="Nagy L.G."/>
        </authorList>
    </citation>
    <scope>NUCLEOTIDE SEQUENCE [LARGE SCALE GENOMIC DNA]</scope>
    <source>
        <strain evidence="2 3">CBS 121175</strain>
    </source>
</reference>
<name>A0A5C3KZW7_COPMA</name>
<accession>A0A5C3KZW7</accession>
<gene>
    <name evidence="2" type="ORF">FA15DRAFT_320253</name>
</gene>
<organism evidence="2 3">
    <name type="scientific">Coprinopsis marcescibilis</name>
    <name type="common">Agaric fungus</name>
    <name type="synonym">Psathyrella marcescibilis</name>
    <dbReference type="NCBI Taxonomy" id="230819"/>
    <lineage>
        <taxon>Eukaryota</taxon>
        <taxon>Fungi</taxon>
        <taxon>Dikarya</taxon>
        <taxon>Basidiomycota</taxon>
        <taxon>Agaricomycotina</taxon>
        <taxon>Agaricomycetes</taxon>
        <taxon>Agaricomycetidae</taxon>
        <taxon>Agaricales</taxon>
        <taxon>Agaricineae</taxon>
        <taxon>Psathyrellaceae</taxon>
        <taxon>Coprinopsis</taxon>
    </lineage>
</organism>
<dbReference type="Proteomes" id="UP000307440">
    <property type="component" value="Unassembled WGS sequence"/>
</dbReference>
<keyword evidence="1" id="KW-0472">Membrane</keyword>
<keyword evidence="1" id="KW-0812">Transmembrane</keyword>
<sequence length="125" mass="13478">MKENHLKTSILRPLADPTGILRPGKDALYIENERKKKATGDRGYGPANNVPYPAVTRPSETGAHIHVINNFAGYRQVTALGAASSGCEGYICMKLVWNVLMESAWGIAIALGVPVLWVGGKETES</sequence>
<keyword evidence="3" id="KW-1185">Reference proteome</keyword>
<keyword evidence="1" id="KW-1133">Transmembrane helix</keyword>
<protein>
    <submittedName>
        <fullName evidence="2">Uncharacterized protein</fullName>
    </submittedName>
</protein>
<evidence type="ECO:0000256" key="1">
    <source>
        <dbReference type="SAM" id="Phobius"/>
    </source>
</evidence>
<evidence type="ECO:0000313" key="3">
    <source>
        <dbReference type="Proteomes" id="UP000307440"/>
    </source>
</evidence>
<dbReference type="EMBL" id="ML210180">
    <property type="protein sequence ID" value="TFK25974.1"/>
    <property type="molecule type" value="Genomic_DNA"/>
</dbReference>